<dbReference type="Gene3D" id="3.40.190.150">
    <property type="entry name" value="Bordetella uptake gene, domain 1"/>
    <property type="match status" value="1"/>
</dbReference>
<dbReference type="InterPro" id="IPR005064">
    <property type="entry name" value="BUG"/>
</dbReference>
<dbReference type="PANTHER" id="PTHR42928:SF5">
    <property type="entry name" value="BLR1237 PROTEIN"/>
    <property type="match status" value="1"/>
</dbReference>
<feature type="signal peptide" evidence="2">
    <location>
        <begin position="1"/>
        <end position="26"/>
    </location>
</feature>
<reference evidence="3 4" key="1">
    <citation type="journal article" date="2014" name="Genome Announc.">
        <title>Draft Genome Sequence of Advenella kashmirensis Strain W13003, a Polycyclic Aromatic Hydrocarbon-Degrading Bacterium.</title>
        <authorList>
            <person name="Wang X."/>
            <person name="Jin D."/>
            <person name="Zhou L."/>
            <person name="Wu L."/>
            <person name="An W."/>
            <person name="Zhao L."/>
        </authorList>
    </citation>
    <scope>NUCLEOTIDE SEQUENCE [LARGE SCALE GENOMIC DNA]</scope>
    <source>
        <strain evidence="3 4">W13003</strain>
    </source>
</reference>
<dbReference type="Proteomes" id="UP000018733">
    <property type="component" value="Unassembled WGS sequence"/>
</dbReference>
<dbReference type="AlphaFoldDB" id="V8QNP4"/>
<dbReference type="RefSeq" id="WP_024006825.1">
    <property type="nucleotide sequence ID" value="NZ_KI650982.1"/>
</dbReference>
<gene>
    <name evidence="3" type="ORF">W822_19480</name>
</gene>
<dbReference type="OrthoDB" id="8855218at2"/>
<dbReference type="CDD" id="cd07012">
    <property type="entry name" value="PBP2_Bug_TTT"/>
    <property type="match status" value="1"/>
</dbReference>
<dbReference type="Pfam" id="PF03401">
    <property type="entry name" value="TctC"/>
    <property type="match status" value="1"/>
</dbReference>
<evidence type="ECO:0000313" key="4">
    <source>
        <dbReference type="Proteomes" id="UP000018733"/>
    </source>
</evidence>
<protein>
    <recommendedName>
        <fullName evidence="5">MFS transporter</fullName>
    </recommendedName>
</protein>
<dbReference type="SUPFAM" id="SSF53850">
    <property type="entry name" value="Periplasmic binding protein-like II"/>
    <property type="match status" value="1"/>
</dbReference>
<comment type="similarity">
    <text evidence="1">Belongs to the UPF0065 (bug) family.</text>
</comment>
<dbReference type="EMBL" id="AYXT01000013">
    <property type="protein sequence ID" value="ETF00599.1"/>
    <property type="molecule type" value="Genomic_DNA"/>
</dbReference>
<evidence type="ECO:0000256" key="2">
    <source>
        <dbReference type="SAM" id="SignalP"/>
    </source>
</evidence>
<dbReference type="PIRSF" id="PIRSF017082">
    <property type="entry name" value="YflP"/>
    <property type="match status" value="1"/>
</dbReference>
<dbReference type="eggNOG" id="COG3181">
    <property type="taxonomic scope" value="Bacteria"/>
</dbReference>
<keyword evidence="4" id="KW-1185">Reference proteome</keyword>
<organism evidence="3 4">
    <name type="scientific">Advenella kashmirensis W13003</name>
    <dbReference type="NCBI Taxonomy" id="1424334"/>
    <lineage>
        <taxon>Bacteria</taxon>
        <taxon>Pseudomonadati</taxon>
        <taxon>Pseudomonadota</taxon>
        <taxon>Betaproteobacteria</taxon>
        <taxon>Burkholderiales</taxon>
        <taxon>Alcaligenaceae</taxon>
    </lineage>
</organism>
<sequence length="330" mass="35501">MITRRGFAQALAASPLALMAVKPASAKEAASGYPSRAIRFVVGFPPGQASDVGARLVADATSAVLKQTIYVDNRVGAAGIISHQYVKNEPADGYTLLYGSTGTLAINPELYKKLSYDPLKDFEPVILLNVSPMFLVTNIDTPVHNLQEMIAYVKSKPGELSYGSSGYGVTQHIAMEMLKRQTGLDMLHVPYKGSSPMMTDLIGGRVQFAFDTSTAILPHIRSGRVRALGISVSERLPQAKQIPTLQEQGLTNFEASTWAGVLAPKSTPKQIIDKLNTALNQALKSREAIAHYETAGSTVRGGSAEEFSQFLVSEIHRWGEAVKASGAHID</sequence>
<dbReference type="Gene3D" id="3.40.190.10">
    <property type="entry name" value="Periplasmic binding protein-like II"/>
    <property type="match status" value="1"/>
</dbReference>
<dbReference type="PATRIC" id="fig|1424334.3.peg.3909"/>
<feature type="chain" id="PRO_5004771599" description="MFS transporter" evidence="2">
    <location>
        <begin position="27"/>
        <end position="330"/>
    </location>
</feature>
<evidence type="ECO:0000313" key="3">
    <source>
        <dbReference type="EMBL" id="ETF00599.1"/>
    </source>
</evidence>
<proteinExistence type="inferred from homology"/>
<accession>V8QNP4</accession>
<dbReference type="STRING" id="1424334.W822_19480"/>
<evidence type="ECO:0000256" key="1">
    <source>
        <dbReference type="ARBA" id="ARBA00006987"/>
    </source>
</evidence>
<evidence type="ECO:0008006" key="5">
    <source>
        <dbReference type="Google" id="ProtNLM"/>
    </source>
</evidence>
<dbReference type="HOGENOM" id="CLU_045683_0_1_4"/>
<comment type="caution">
    <text evidence="3">The sequence shown here is derived from an EMBL/GenBank/DDBJ whole genome shotgun (WGS) entry which is preliminary data.</text>
</comment>
<dbReference type="InterPro" id="IPR042100">
    <property type="entry name" value="Bug_dom1"/>
</dbReference>
<keyword evidence="2" id="KW-0732">Signal</keyword>
<name>V8QNP4_9BURK</name>
<dbReference type="PANTHER" id="PTHR42928">
    <property type="entry name" value="TRICARBOXYLATE-BINDING PROTEIN"/>
    <property type="match status" value="1"/>
</dbReference>